<dbReference type="PATRIC" id="fig|454.4.peg.1648"/>
<dbReference type="InterPro" id="IPR036291">
    <property type="entry name" value="NAD(P)-bd_dom_sf"/>
</dbReference>
<dbReference type="OrthoDB" id="9785812at2"/>
<organism evidence="3 4">
    <name type="scientific">Legionella israelensis</name>
    <dbReference type="NCBI Taxonomy" id="454"/>
    <lineage>
        <taxon>Bacteria</taxon>
        <taxon>Pseudomonadati</taxon>
        <taxon>Pseudomonadota</taxon>
        <taxon>Gammaproteobacteria</taxon>
        <taxon>Legionellales</taxon>
        <taxon>Legionellaceae</taxon>
        <taxon>Legionella</taxon>
    </lineage>
</organism>
<dbReference type="GO" id="GO:0016491">
    <property type="term" value="F:oxidoreductase activity"/>
    <property type="evidence" value="ECO:0007669"/>
    <property type="project" value="UniProtKB-KW"/>
</dbReference>
<comment type="caution">
    <text evidence="3">The sequence shown here is derived from an EMBL/GenBank/DDBJ whole genome shotgun (WGS) entry which is preliminary data.</text>
</comment>
<dbReference type="NCBIfam" id="TIGR02817">
    <property type="entry name" value="adh_fam_1"/>
    <property type="match status" value="1"/>
</dbReference>
<dbReference type="InterPro" id="IPR020843">
    <property type="entry name" value="ER"/>
</dbReference>
<keyword evidence="1" id="KW-0479">Metal-binding</keyword>
<dbReference type="InterPro" id="IPR014182">
    <property type="entry name" value="ADH_Zn_typ-1"/>
</dbReference>
<dbReference type="Proteomes" id="UP000054761">
    <property type="component" value="Unassembled WGS sequence"/>
</dbReference>
<keyword evidence="1" id="KW-0560">Oxidoreductase</keyword>
<feature type="domain" description="Enoyl reductase (ER)" evidence="2">
    <location>
        <begin position="12"/>
        <end position="331"/>
    </location>
</feature>
<dbReference type="InterPro" id="IPR013154">
    <property type="entry name" value="ADH-like_N"/>
</dbReference>
<dbReference type="CDD" id="cd08252">
    <property type="entry name" value="AL_MDR"/>
    <property type="match status" value="1"/>
</dbReference>
<dbReference type="Pfam" id="PF08240">
    <property type="entry name" value="ADH_N"/>
    <property type="match status" value="1"/>
</dbReference>
<sequence length="334" mass="36930">MKAVVYHLATNAQEQSGFKDVELAQPEAKGRDLLIEVKAVSVNPVDYKVKNRLKQANQQDRVLGWDAAGIVKEVGSEVCLFKPGDEVWYAGDITRDGSNSEYQLVDERIVGHKPKTISFEQAAALPLTGITAWELVFDSLALPKDEPLNVLVIGAAGGVGSILLQILKTLTKCHVIASFGREESKQWLLSLGADLTLNHRQNIQAQLNDNKIKAVDAIISLTHTQDYIEQYAEIIAPRGKIAFIDDPQNFHVMAFKSKSVSIHSEFMFTRPTYQTEDMQKHHDILNTLAELVDKKIIQSTAANHFGTINANNLSRAHELIESGKSVGKCVLSSF</sequence>
<evidence type="ECO:0000259" key="2">
    <source>
        <dbReference type="SMART" id="SM00829"/>
    </source>
</evidence>
<keyword evidence="4" id="KW-1185">Reference proteome</keyword>
<comment type="similarity">
    <text evidence="1">Belongs to the zinc-containing alcohol dehydrogenase family. Quinone oxidoreductase subfamily.</text>
</comment>
<reference evidence="3 4" key="1">
    <citation type="submission" date="2015-11" db="EMBL/GenBank/DDBJ databases">
        <title>Genomic analysis of 38 Legionella species identifies large and diverse effector repertoires.</title>
        <authorList>
            <person name="Burstein D."/>
            <person name="Amaro F."/>
            <person name="Zusman T."/>
            <person name="Lifshitz Z."/>
            <person name="Cohen O."/>
            <person name="Gilbert J.A."/>
            <person name="Pupko T."/>
            <person name="Shuman H.A."/>
            <person name="Segal G."/>
        </authorList>
    </citation>
    <scope>NUCLEOTIDE SEQUENCE [LARGE SCALE GENOMIC DNA]</scope>
    <source>
        <strain evidence="3 4">Bercovier 4</strain>
    </source>
</reference>
<dbReference type="PANTHER" id="PTHR43482:SF1">
    <property type="entry name" value="PROTEIN AST1-RELATED"/>
    <property type="match status" value="1"/>
</dbReference>
<dbReference type="STRING" id="454.Lisr_1515"/>
<dbReference type="GO" id="GO:0008270">
    <property type="term" value="F:zinc ion binding"/>
    <property type="evidence" value="ECO:0007669"/>
    <property type="project" value="InterPro"/>
</dbReference>
<dbReference type="PANTHER" id="PTHR43482">
    <property type="entry name" value="PROTEIN AST1-RELATED"/>
    <property type="match status" value="1"/>
</dbReference>
<evidence type="ECO:0000256" key="1">
    <source>
        <dbReference type="RuleBase" id="RU364000"/>
    </source>
</evidence>
<dbReference type="Pfam" id="PF13602">
    <property type="entry name" value="ADH_zinc_N_2"/>
    <property type="match status" value="1"/>
</dbReference>
<evidence type="ECO:0000313" key="3">
    <source>
        <dbReference type="EMBL" id="KTD22327.1"/>
    </source>
</evidence>
<dbReference type="RefSeq" id="WP_058501869.1">
    <property type="nucleotide sequence ID" value="NZ_CAAAJA010000078.1"/>
</dbReference>
<dbReference type="SUPFAM" id="SSF51735">
    <property type="entry name" value="NAD(P)-binding Rossmann-fold domains"/>
    <property type="match status" value="1"/>
</dbReference>
<dbReference type="InterPro" id="IPR011032">
    <property type="entry name" value="GroES-like_sf"/>
</dbReference>
<name>A0A0W0VQ92_9GAMM</name>
<dbReference type="InterPro" id="IPR052585">
    <property type="entry name" value="Lipid_raft_assoc_Zn_ADH"/>
</dbReference>
<dbReference type="SUPFAM" id="SSF50129">
    <property type="entry name" value="GroES-like"/>
    <property type="match status" value="1"/>
</dbReference>
<protein>
    <recommendedName>
        <fullName evidence="1">Zinc-type alcohol dehydrogenase-like protein</fullName>
    </recommendedName>
</protein>
<dbReference type="Gene3D" id="3.90.180.10">
    <property type="entry name" value="Medium-chain alcohol dehydrogenases, catalytic domain"/>
    <property type="match status" value="1"/>
</dbReference>
<keyword evidence="1" id="KW-0862">Zinc</keyword>
<dbReference type="SMART" id="SM00829">
    <property type="entry name" value="PKS_ER"/>
    <property type="match status" value="1"/>
</dbReference>
<dbReference type="EMBL" id="LNYH01000087">
    <property type="protein sequence ID" value="KTD22327.1"/>
    <property type="molecule type" value="Genomic_DNA"/>
</dbReference>
<proteinExistence type="inferred from homology"/>
<gene>
    <name evidence="3" type="ORF">Lisr_1515</name>
</gene>
<dbReference type="Gene3D" id="3.40.50.720">
    <property type="entry name" value="NAD(P)-binding Rossmann-like Domain"/>
    <property type="match status" value="1"/>
</dbReference>
<accession>A0A0W0VQ92</accession>
<evidence type="ECO:0000313" key="4">
    <source>
        <dbReference type="Proteomes" id="UP000054761"/>
    </source>
</evidence>
<dbReference type="AlphaFoldDB" id="A0A0W0VQ92"/>